<dbReference type="InterPro" id="IPR047187">
    <property type="entry name" value="SF1_C_Upf1"/>
</dbReference>
<keyword evidence="8" id="KW-1185">Reference proteome</keyword>
<comment type="caution">
    <text evidence="7">The sequence shown here is derived from an EMBL/GenBank/DDBJ whole genome shotgun (WGS) entry which is preliminary data.</text>
</comment>
<dbReference type="InterPro" id="IPR038720">
    <property type="entry name" value="YprB_RNase_H-like_dom"/>
</dbReference>
<dbReference type="SUPFAM" id="SSF52540">
    <property type="entry name" value="P-loop containing nucleoside triphosphate hydrolases"/>
    <property type="match status" value="1"/>
</dbReference>
<protein>
    <submittedName>
        <fullName evidence="7">Nuclease</fullName>
    </submittedName>
</protein>
<dbReference type="InterPro" id="IPR041679">
    <property type="entry name" value="DNA2/NAM7-like_C"/>
</dbReference>
<dbReference type="CDD" id="cd17934">
    <property type="entry name" value="DEXXQc_Upf1-like"/>
    <property type="match status" value="1"/>
</dbReference>
<evidence type="ECO:0000259" key="5">
    <source>
        <dbReference type="Pfam" id="PF13087"/>
    </source>
</evidence>
<evidence type="ECO:0000256" key="2">
    <source>
        <dbReference type="ARBA" id="ARBA00022801"/>
    </source>
</evidence>
<dbReference type="AlphaFoldDB" id="A0A0A0J0E0"/>
<evidence type="ECO:0000313" key="8">
    <source>
        <dbReference type="Proteomes" id="UP000030002"/>
    </source>
</evidence>
<keyword evidence="1" id="KW-0547">Nucleotide-binding</keyword>
<dbReference type="Proteomes" id="UP000030002">
    <property type="component" value="Unassembled WGS sequence"/>
</dbReference>
<evidence type="ECO:0000259" key="6">
    <source>
        <dbReference type="Pfam" id="PF13482"/>
    </source>
</evidence>
<keyword evidence="4" id="KW-0067">ATP-binding</keyword>
<proteinExistence type="predicted"/>
<dbReference type="Pfam" id="PF13087">
    <property type="entry name" value="AAA_12"/>
    <property type="match status" value="1"/>
</dbReference>
<dbReference type="STRING" id="1385520.N802_09555"/>
<dbReference type="InterPro" id="IPR019993">
    <property type="entry name" value="RecB_nuclease_TM0106_put"/>
</dbReference>
<dbReference type="GO" id="GO:0016787">
    <property type="term" value="F:hydrolase activity"/>
    <property type="evidence" value="ECO:0007669"/>
    <property type="project" value="UniProtKB-KW"/>
</dbReference>
<dbReference type="Pfam" id="PF13482">
    <property type="entry name" value="RNase_H_2"/>
    <property type="match status" value="1"/>
</dbReference>
<dbReference type="NCBIfam" id="TIGR03491">
    <property type="entry name" value="TM0106 family RecB-like putative nuclease"/>
    <property type="match status" value="1"/>
</dbReference>
<dbReference type="GO" id="GO:0005524">
    <property type="term" value="F:ATP binding"/>
    <property type="evidence" value="ECO:0007669"/>
    <property type="project" value="UniProtKB-KW"/>
</dbReference>
<dbReference type="eggNOG" id="COG1112">
    <property type="taxonomic scope" value="Bacteria"/>
</dbReference>
<accession>A0A0A0J0E0</accession>
<evidence type="ECO:0000256" key="1">
    <source>
        <dbReference type="ARBA" id="ARBA00022741"/>
    </source>
</evidence>
<evidence type="ECO:0000256" key="3">
    <source>
        <dbReference type="ARBA" id="ARBA00022806"/>
    </source>
</evidence>
<dbReference type="Pfam" id="PF13604">
    <property type="entry name" value="AAA_30"/>
    <property type="match status" value="1"/>
</dbReference>
<evidence type="ECO:0000313" key="7">
    <source>
        <dbReference type="EMBL" id="KGN30209.1"/>
    </source>
</evidence>
<feature type="domain" description="DNA2/NAM7 helicase-like C-terminal" evidence="5">
    <location>
        <begin position="954"/>
        <end position="1130"/>
    </location>
</feature>
<dbReference type="PANTHER" id="PTHR43788:SF8">
    <property type="entry name" value="DNA-BINDING PROTEIN SMUBP-2"/>
    <property type="match status" value="1"/>
</dbReference>
<keyword evidence="2" id="KW-0378">Hydrolase</keyword>
<dbReference type="EMBL" id="AVPJ01000021">
    <property type="protein sequence ID" value="KGN30209.1"/>
    <property type="molecule type" value="Genomic_DNA"/>
</dbReference>
<dbReference type="InterPro" id="IPR027417">
    <property type="entry name" value="P-loop_NTPase"/>
</dbReference>
<evidence type="ECO:0000256" key="4">
    <source>
        <dbReference type="ARBA" id="ARBA00022840"/>
    </source>
</evidence>
<dbReference type="eggNOG" id="COG2251">
    <property type="taxonomic scope" value="Bacteria"/>
</dbReference>
<feature type="domain" description="YprB ribonuclease H-like" evidence="6">
    <location>
        <begin position="307"/>
        <end position="496"/>
    </location>
</feature>
<dbReference type="PANTHER" id="PTHR43788">
    <property type="entry name" value="DNA2/NAM7 HELICASE FAMILY MEMBER"/>
    <property type="match status" value="1"/>
</dbReference>
<gene>
    <name evidence="7" type="ORF">N802_09555</name>
</gene>
<name>A0A0A0J0E0_9MICO</name>
<sequence>MVLSPHDLRTAAECEFRFVRELDVLLGRAPRPEVEDSPMQQRIIDLGLAHESLELRRLNADHPGQVRGLNRPAEHTRAGYGAAMDETLAALASDAEVLSQPVIFDGQLFGYADFIERTPQGWLVSDTKLARSANVPALLQIAAYAAVLQAHDVPTAPVARLVLGSGLRQDYPLGEIVPVFHRRWSRLNRLVEDHRADTGPGSWGDDRWMACGRCEVCDAEVAAHRDLLLVAGMRTTTRRRLLDSDVRTIDELAVAEGPITDIQTNRLDRLRSQARLQLRAEAEGSVPHEVIDEQSIRRLPRPSAGDIFFDFEGDPLWTEAGSSVWGLEYLFGLVEVDTETPVFRAFWAHDRAQEKQALIDFVDYVEKRRANWPDLHIYHYAPYETAALKRLAARHSVCEDAVDQLLRDGVFVDLYATVRAAIRVGQRSYSIKKLEPLYMEARTADLQKGDDSIVEYHRFIMARILERDSDADEIIRGIAAYNEEDCVSTWLLRDWLIRQLDDGVVGAPGEMIEPREVKAERQAALSLESDLRSLVDEITPADRTPENHAVALVASAVLFHAREDKPFWWEHYDRIAQPVDNWQRASGVAVVEGPAELIEGWHKPTPRSGSKRRFTVVVNPVGGTLLELGNVTALYAAPPAFPPAKDHQDTNAHAKSPSVAEVIEAEEVIADNGQVRQRLTIVENAPNKTEVHTFPLALVPTGTIGTKSIDAAIAEIAQEVKESHPALPQRSGIDVLLRRAPRLRGGGALPSVGVGHSRFVDAITDALLGMDDSYVAVQGPPGTGKTYVGARVIARLVRDHGWKVGVCSQGHAAIENVLSAVVAAGLPSDQVGKVPKHTETPSWTPLGKSDDLAGFIADLAHEGKGCVVGGTAWDLTNTKRVERLGLDLVVIDEAGQFSLAKTLAVSAAGSRLLLLGDPAQLPQVSQGVHPDPVDESALGWLADGASLVPPELGYFLETTWRMHPRLTEAVSHLSYAGQLASEEEITAARSLAGVEPGVHVVQVEHRDNRTYSPEEAAAVVGLVRALLGRDWVAADEDTPLGRELREADFCVITPYNSQVGAIKAQLREARLESVAVGTVDKFQGQEAPIAILSLAASSHGDVSRGMGFLLDRHRLNVAVSRGKHAAYIVHSTTLTDFPPGNADELIALGAFLGLCERAVSTTRADQSPLA</sequence>
<organism evidence="7 8">
    <name type="scientific">Knoellia sinensis KCTC 19936</name>
    <dbReference type="NCBI Taxonomy" id="1385520"/>
    <lineage>
        <taxon>Bacteria</taxon>
        <taxon>Bacillati</taxon>
        <taxon>Actinomycetota</taxon>
        <taxon>Actinomycetes</taxon>
        <taxon>Micrococcales</taxon>
        <taxon>Intrasporangiaceae</taxon>
        <taxon>Knoellia</taxon>
    </lineage>
</organism>
<dbReference type="CDD" id="cd18808">
    <property type="entry name" value="SF1_C_Upf1"/>
    <property type="match status" value="1"/>
</dbReference>
<reference evidence="7 8" key="1">
    <citation type="submission" date="2013-08" db="EMBL/GenBank/DDBJ databases">
        <title>The genome sequence of Knoellia sinensis.</title>
        <authorList>
            <person name="Zhu W."/>
            <person name="Wang G."/>
        </authorList>
    </citation>
    <scope>NUCLEOTIDE SEQUENCE [LARGE SCALE GENOMIC DNA]</scope>
    <source>
        <strain evidence="7 8">KCTC 19936</strain>
    </source>
</reference>
<dbReference type="GO" id="GO:0043139">
    <property type="term" value="F:5'-3' DNA helicase activity"/>
    <property type="evidence" value="ECO:0007669"/>
    <property type="project" value="TreeGrafter"/>
</dbReference>
<dbReference type="InterPro" id="IPR050534">
    <property type="entry name" value="Coronavir_polyprotein_1ab"/>
</dbReference>
<keyword evidence="3" id="KW-0347">Helicase</keyword>
<dbReference type="Gene3D" id="3.40.50.300">
    <property type="entry name" value="P-loop containing nucleotide triphosphate hydrolases"/>
    <property type="match status" value="2"/>
</dbReference>